<proteinExistence type="predicted"/>
<dbReference type="Pfam" id="PF00498">
    <property type="entry name" value="FHA"/>
    <property type="match status" value="1"/>
</dbReference>
<dbReference type="Gene3D" id="3.30.2320.60">
    <property type="entry name" value="FhaA, phosphopeptide-binding domain (DUF3662)"/>
    <property type="match status" value="1"/>
</dbReference>
<protein>
    <recommendedName>
        <fullName evidence="2">FHA domain-containing protein</fullName>
    </recommendedName>
</protein>
<dbReference type="InterPro" id="IPR000253">
    <property type="entry name" value="FHA_dom"/>
</dbReference>
<evidence type="ECO:0000313" key="4">
    <source>
        <dbReference type="Proteomes" id="UP001257739"/>
    </source>
</evidence>
<dbReference type="SUPFAM" id="SSF49879">
    <property type="entry name" value="SMAD/FHA domain"/>
    <property type="match status" value="1"/>
</dbReference>
<reference evidence="3 4" key="1">
    <citation type="submission" date="2023-07" db="EMBL/GenBank/DDBJ databases">
        <title>Sorghum-associated microbial communities from plants grown in Nebraska, USA.</title>
        <authorList>
            <person name="Schachtman D."/>
        </authorList>
    </citation>
    <scope>NUCLEOTIDE SEQUENCE [LARGE SCALE GENOMIC DNA]</scope>
    <source>
        <strain evidence="3 4">BE248</strain>
    </source>
</reference>
<dbReference type="Proteomes" id="UP001257739">
    <property type="component" value="Unassembled WGS sequence"/>
</dbReference>
<evidence type="ECO:0000256" key="1">
    <source>
        <dbReference type="ARBA" id="ARBA00022553"/>
    </source>
</evidence>
<organism evidence="3 4">
    <name type="scientific">Aeromicrobium panaciterrae</name>
    <dbReference type="NCBI Taxonomy" id="363861"/>
    <lineage>
        <taxon>Bacteria</taxon>
        <taxon>Bacillati</taxon>
        <taxon>Actinomycetota</taxon>
        <taxon>Actinomycetes</taxon>
        <taxon>Propionibacteriales</taxon>
        <taxon>Nocardioidaceae</taxon>
        <taxon>Aeromicrobium</taxon>
    </lineage>
</organism>
<name>A0ABU1UJX6_9ACTN</name>
<dbReference type="Gene3D" id="2.60.200.20">
    <property type="match status" value="1"/>
</dbReference>
<dbReference type="PROSITE" id="PS50006">
    <property type="entry name" value="FHA_DOMAIN"/>
    <property type="match status" value="1"/>
</dbReference>
<comment type="caution">
    <text evidence="3">The sequence shown here is derived from an EMBL/GenBank/DDBJ whole genome shotgun (WGS) entry which is preliminary data.</text>
</comment>
<dbReference type="RefSeq" id="WP_309965888.1">
    <property type="nucleotide sequence ID" value="NZ_JAVDWH010000001.1"/>
</dbReference>
<dbReference type="InterPro" id="IPR008984">
    <property type="entry name" value="SMAD_FHA_dom_sf"/>
</dbReference>
<accession>A0ABU1UJX6</accession>
<dbReference type="PANTHER" id="PTHR23308">
    <property type="entry name" value="NUCLEAR INHIBITOR OF PROTEIN PHOSPHATASE-1"/>
    <property type="match status" value="1"/>
</dbReference>
<dbReference type="Pfam" id="PF12401">
    <property type="entry name" value="FhaA_N"/>
    <property type="match status" value="1"/>
</dbReference>
<evidence type="ECO:0000259" key="2">
    <source>
        <dbReference type="PROSITE" id="PS50006"/>
    </source>
</evidence>
<keyword evidence="1" id="KW-0597">Phosphoprotein</keyword>
<dbReference type="InterPro" id="IPR050923">
    <property type="entry name" value="Cell_Proc_Reg/RNA_Proc"/>
</dbReference>
<gene>
    <name evidence="3" type="ORF">J2X11_000326</name>
</gene>
<dbReference type="SMART" id="SM00240">
    <property type="entry name" value="FHA"/>
    <property type="match status" value="1"/>
</dbReference>
<dbReference type="CDD" id="cd00060">
    <property type="entry name" value="FHA"/>
    <property type="match status" value="1"/>
</dbReference>
<dbReference type="InterPro" id="IPR042287">
    <property type="entry name" value="FhaA_N_sf"/>
</dbReference>
<dbReference type="InterPro" id="IPR022128">
    <property type="entry name" value="FhaA_N"/>
</dbReference>
<keyword evidence="4" id="KW-1185">Reference proteome</keyword>
<evidence type="ECO:0000313" key="3">
    <source>
        <dbReference type="EMBL" id="MDR7085487.1"/>
    </source>
</evidence>
<sequence>MAGVLQRFEQRLEGAVTGAFARAFRSAVQPVEIAAALQREVDNSAHVLSRERMLVPNDFTVELSPTDFERLAPFSGTLAEELATLVKEHVVDQRYTMTGPLNIEFKQTGELSTGRFRVRSRTNSAVTPVEGQRMTETAVRSSGVVIEVNGMKHPISPPGLVIGRGNEADLKIDDPGISRRHAQIAVSRNGGDTDVTVTDLDSTNGVILNGHKVGSGVVTDGAEIRLGNTVIVVRLTGAP</sequence>
<dbReference type="EMBL" id="JAVDWH010000001">
    <property type="protein sequence ID" value="MDR7085487.1"/>
    <property type="molecule type" value="Genomic_DNA"/>
</dbReference>
<feature type="domain" description="FHA" evidence="2">
    <location>
        <begin position="160"/>
        <end position="213"/>
    </location>
</feature>